<accession>A0ABR3XJB4</accession>
<feature type="transmembrane region" description="Helical" evidence="14">
    <location>
        <begin position="323"/>
        <end position="341"/>
    </location>
</feature>
<organism evidence="16 17">
    <name type="scientific">Phialemonium thermophilum</name>
    <dbReference type="NCBI Taxonomy" id="223376"/>
    <lineage>
        <taxon>Eukaryota</taxon>
        <taxon>Fungi</taxon>
        <taxon>Dikarya</taxon>
        <taxon>Ascomycota</taxon>
        <taxon>Pezizomycotina</taxon>
        <taxon>Sordariomycetes</taxon>
        <taxon>Sordariomycetidae</taxon>
        <taxon>Cephalothecales</taxon>
        <taxon>Cephalothecaceae</taxon>
        <taxon>Phialemonium</taxon>
    </lineage>
</organism>
<evidence type="ECO:0000256" key="7">
    <source>
        <dbReference type="ARBA" id="ARBA00022982"/>
    </source>
</evidence>
<name>A0ABR3XJB4_9PEZI</name>
<dbReference type="InterPro" id="IPR017938">
    <property type="entry name" value="Riboflavin_synthase-like_b-brl"/>
</dbReference>
<keyword evidence="7" id="KW-0249">Electron transport</keyword>
<proteinExistence type="inferred from homology"/>
<dbReference type="EMBL" id="JAZHXJ010000089">
    <property type="protein sequence ID" value="KAL1875704.1"/>
    <property type="molecule type" value="Genomic_DNA"/>
</dbReference>
<feature type="region of interest" description="Disordered" evidence="13">
    <location>
        <begin position="640"/>
        <end position="660"/>
    </location>
</feature>
<evidence type="ECO:0000256" key="8">
    <source>
        <dbReference type="ARBA" id="ARBA00022989"/>
    </source>
</evidence>
<keyword evidence="8 14" id="KW-1133">Transmembrane helix</keyword>
<evidence type="ECO:0000256" key="9">
    <source>
        <dbReference type="ARBA" id="ARBA00023002"/>
    </source>
</evidence>
<feature type="transmembrane region" description="Helical" evidence="14">
    <location>
        <begin position="60"/>
        <end position="80"/>
    </location>
</feature>
<dbReference type="Gene3D" id="3.40.50.80">
    <property type="entry name" value="Nucleotide-binding domain of ferredoxin-NADP reductase (FNR) module"/>
    <property type="match status" value="2"/>
</dbReference>
<evidence type="ECO:0000313" key="17">
    <source>
        <dbReference type="Proteomes" id="UP001586593"/>
    </source>
</evidence>
<keyword evidence="11 14" id="KW-0472">Membrane</keyword>
<dbReference type="PANTHER" id="PTHR32361:SF23">
    <property type="entry name" value="FERRIC-CHELATE REDUCTASE"/>
    <property type="match status" value="1"/>
</dbReference>
<keyword evidence="6 14" id="KW-0812">Transmembrane</keyword>
<evidence type="ECO:0000256" key="6">
    <source>
        <dbReference type="ARBA" id="ARBA00022692"/>
    </source>
</evidence>
<dbReference type="Proteomes" id="UP001586593">
    <property type="component" value="Unassembled WGS sequence"/>
</dbReference>
<dbReference type="EC" id="1.16.1.9" evidence="3"/>
<feature type="transmembrane region" description="Helical" evidence="14">
    <location>
        <begin position="211"/>
        <end position="228"/>
    </location>
</feature>
<feature type="transmembrane region" description="Helical" evidence="14">
    <location>
        <begin position="176"/>
        <end position="199"/>
    </location>
</feature>
<dbReference type="InterPro" id="IPR039261">
    <property type="entry name" value="FNR_nucleotide-bd"/>
</dbReference>
<feature type="transmembrane region" description="Helical" evidence="14">
    <location>
        <begin position="347"/>
        <end position="366"/>
    </location>
</feature>
<dbReference type="InterPro" id="IPR017927">
    <property type="entry name" value="FAD-bd_FR_type"/>
</dbReference>
<evidence type="ECO:0000256" key="1">
    <source>
        <dbReference type="ARBA" id="ARBA00004651"/>
    </source>
</evidence>
<dbReference type="CDD" id="cd06186">
    <property type="entry name" value="NOX_Duox_like_FAD_NADP"/>
    <property type="match status" value="1"/>
</dbReference>
<evidence type="ECO:0000256" key="5">
    <source>
        <dbReference type="ARBA" id="ARBA00022475"/>
    </source>
</evidence>
<keyword evidence="4" id="KW-0813">Transport</keyword>
<evidence type="ECO:0000259" key="15">
    <source>
        <dbReference type="PROSITE" id="PS51384"/>
    </source>
</evidence>
<dbReference type="InterPro" id="IPR013130">
    <property type="entry name" value="Fe3_Rdtase_TM_dom"/>
</dbReference>
<dbReference type="Pfam" id="PF08030">
    <property type="entry name" value="NAD_binding_6"/>
    <property type="match status" value="1"/>
</dbReference>
<sequence>MASHAHQELAVRDVSEAASGTLTQLAKRINIPLTPTSPPGLVEADTVDPWSKSGKYGLGWTYFALALMATVLFMRVWHYWQDKIRQAIYKQEVEEHYRKLYTLEPEWDRSATLATGQTSGQHFFPDDGIEEKPFRPKAHFSSIGFVNSSLALFRWIFYRPIPDIVWRKHRFTFSSLAVLACGFVALAFVTVYCFLLQPLYWQSIQFGSPPVAIRAGMIAVAMTPWIIATSTKANILTYITGVGPERLNVFHRWAGYLCLYLSLIHTIPFYVQPVWDDGGMQVYQKLFPAGSGVIYGTGIACLVPLIWLCVASLPVIRRTAYEVFVMLHWPVGLLYVGLLFWHTKNFLLSWSYLYATVGILVVCYLARLTKLNWVRPWRFSFLVGDEAAINIMTENAIKITIPTQMRWKPGQYVYLRMPGISFFENHPFTISSLCSEDFPSEYGEQYRDCILVFRPYGGFTRKVLETAIEKGPYHTYRAFLDGPYGGMRRDLAAFDTCILIAGGSGITSLMSQLLNLIKRMRDGKAITKRIVVVWALKRLEAMDWFREELRICRESAPPESVTCKFFVTAAVRQQNQGLNHQRAPRPLSNMFHDKLDGFVAGIASKRNSALIMAEAQGDPDRERELRAEDEDRITALPQQKYLQPHTFPPPPPGPPPNMRMSATAESLRKLEGRDCSLDLKDHKEPFVETADHDKKGEFHFQFPQHRTENAPHFNYAPPSTTHKQRYSQYLAPSVSDDHAHVEMESTGAVSSDLPPVRAPELAHLRTDVGHIQRPRPTSTFGPPSGFDFGFPATPTEFQKSLMRFAFPVPHQIDGGWSVEYGRPDLGFMLREWATGGADGRGILGRRTAVFVCGPPSMRVGVANTVARLQAEIWGDDELEEIFLHTENYAL</sequence>
<dbReference type="InterPro" id="IPR013121">
    <property type="entry name" value="Fe_red_NAD-bd_6"/>
</dbReference>
<keyword evidence="17" id="KW-1185">Reference proteome</keyword>
<keyword evidence="9" id="KW-0560">Oxidoreductase</keyword>
<evidence type="ECO:0000256" key="12">
    <source>
        <dbReference type="ARBA" id="ARBA00048483"/>
    </source>
</evidence>
<dbReference type="InterPro" id="IPR013112">
    <property type="entry name" value="FAD-bd_8"/>
</dbReference>
<keyword evidence="5" id="KW-1003">Cell membrane</keyword>
<dbReference type="SFLD" id="SFLDS00052">
    <property type="entry name" value="Ferric_Reductase_Domain"/>
    <property type="match status" value="1"/>
</dbReference>
<evidence type="ECO:0000256" key="13">
    <source>
        <dbReference type="SAM" id="MobiDB-lite"/>
    </source>
</evidence>
<protein>
    <recommendedName>
        <fullName evidence="3">ferric-chelate reductase (NADPH)</fullName>
        <ecNumber evidence="3">1.16.1.9</ecNumber>
    </recommendedName>
</protein>
<comment type="similarity">
    <text evidence="2">Belongs to the ferric reductase (FRE) family.</text>
</comment>
<evidence type="ECO:0000256" key="14">
    <source>
        <dbReference type="SAM" id="Phobius"/>
    </source>
</evidence>
<dbReference type="SUPFAM" id="SSF63380">
    <property type="entry name" value="Riboflavin synthase domain-like"/>
    <property type="match status" value="1"/>
</dbReference>
<evidence type="ECO:0000256" key="10">
    <source>
        <dbReference type="ARBA" id="ARBA00023065"/>
    </source>
</evidence>
<dbReference type="Pfam" id="PF01794">
    <property type="entry name" value="Ferric_reduct"/>
    <property type="match status" value="1"/>
</dbReference>
<feature type="transmembrane region" description="Helical" evidence="14">
    <location>
        <begin position="253"/>
        <end position="272"/>
    </location>
</feature>
<feature type="transmembrane region" description="Helical" evidence="14">
    <location>
        <begin position="292"/>
        <end position="316"/>
    </location>
</feature>
<feature type="domain" description="FAD-binding FR-type" evidence="15">
    <location>
        <begin position="375"/>
        <end position="490"/>
    </location>
</feature>
<dbReference type="Pfam" id="PF08022">
    <property type="entry name" value="FAD_binding_8"/>
    <property type="match status" value="1"/>
</dbReference>
<comment type="caution">
    <text evidence="16">The sequence shown here is derived from an EMBL/GenBank/DDBJ whole genome shotgun (WGS) entry which is preliminary data.</text>
</comment>
<gene>
    <name evidence="16" type="ORF">VTK73DRAFT_9959</name>
</gene>
<dbReference type="InterPro" id="IPR051410">
    <property type="entry name" value="Ferric/Cupric_Reductase"/>
</dbReference>
<evidence type="ECO:0000256" key="11">
    <source>
        <dbReference type="ARBA" id="ARBA00023136"/>
    </source>
</evidence>
<evidence type="ECO:0000256" key="3">
    <source>
        <dbReference type="ARBA" id="ARBA00012668"/>
    </source>
</evidence>
<dbReference type="PROSITE" id="PS51384">
    <property type="entry name" value="FAD_FR"/>
    <property type="match status" value="1"/>
</dbReference>
<reference evidence="16 17" key="1">
    <citation type="journal article" date="2024" name="Commun. Biol.">
        <title>Comparative genomic analysis of thermophilic fungi reveals convergent evolutionary adaptations and gene losses.</title>
        <authorList>
            <person name="Steindorff A.S."/>
            <person name="Aguilar-Pontes M.V."/>
            <person name="Robinson A.J."/>
            <person name="Andreopoulos B."/>
            <person name="LaButti K."/>
            <person name="Kuo A."/>
            <person name="Mondo S."/>
            <person name="Riley R."/>
            <person name="Otillar R."/>
            <person name="Haridas S."/>
            <person name="Lipzen A."/>
            <person name="Grimwood J."/>
            <person name="Schmutz J."/>
            <person name="Clum A."/>
            <person name="Reid I.D."/>
            <person name="Moisan M.C."/>
            <person name="Butler G."/>
            <person name="Nguyen T.T.M."/>
            <person name="Dewar K."/>
            <person name="Conant G."/>
            <person name="Drula E."/>
            <person name="Henrissat B."/>
            <person name="Hansel C."/>
            <person name="Singer S."/>
            <person name="Hutchinson M.I."/>
            <person name="de Vries R.P."/>
            <person name="Natvig D.O."/>
            <person name="Powell A.J."/>
            <person name="Tsang A."/>
            <person name="Grigoriev I.V."/>
        </authorList>
    </citation>
    <scope>NUCLEOTIDE SEQUENCE [LARGE SCALE GENOMIC DNA]</scope>
    <source>
        <strain evidence="16 17">ATCC 24622</strain>
    </source>
</reference>
<evidence type="ECO:0000313" key="16">
    <source>
        <dbReference type="EMBL" id="KAL1875704.1"/>
    </source>
</evidence>
<dbReference type="SFLD" id="SFLDG01168">
    <property type="entry name" value="Ferric_reductase_subgroup_(FRE"/>
    <property type="match status" value="1"/>
</dbReference>
<dbReference type="PANTHER" id="PTHR32361">
    <property type="entry name" value="FERRIC/CUPRIC REDUCTASE TRANSMEMBRANE COMPONENT"/>
    <property type="match status" value="1"/>
</dbReference>
<feature type="compositionally biased region" description="Pro residues" evidence="13">
    <location>
        <begin position="646"/>
        <end position="657"/>
    </location>
</feature>
<comment type="catalytic activity">
    <reaction evidence="12">
        <text>2 a Fe(II)-siderophore + NADP(+) + H(+) = 2 a Fe(III)-siderophore + NADPH</text>
        <dbReference type="Rhea" id="RHEA:28795"/>
        <dbReference type="Rhea" id="RHEA-COMP:11342"/>
        <dbReference type="Rhea" id="RHEA-COMP:11344"/>
        <dbReference type="ChEBI" id="CHEBI:15378"/>
        <dbReference type="ChEBI" id="CHEBI:29033"/>
        <dbReference type="ChEBI" id="CHEBI:29034"/>
        <dbReference type="ChEBI" id="CHEBI:57783"/>
        <dbReference type="ChEBI" id="CHEBI:58349"/>
        <dbReference type="EC" id="1.16.1.9"/>
    </reaction>
</comment>
<comment type="subcellular location">
    <subcellularLocation>
        <location evidence="1">Cell membrane</location>
        <topology evidence="1">Multi-pass membrane protein</topology>
    </subcellularLocation>
</comment>
<dbReference type="SUPFAM" id="SSF52343">
    <property type="entry name" value="Ferredoxin reductase-like, C-terminal NADP-linked domain"/>
    <property type="match status" value="1"/>
</dbReference>
<evidence type="ECO:0000256" key="4">
    <source>
        <dbReference type="ARBA" id="ARBA00022448"/>
    </source>
</evidence>
<evidence type="ECO:0000256" key="2">
    <source>
        <dbReference type="ARBA" id="ARBA00006278"/>
    </source>
</evidence>
<keyword evidence="10" id="KW-0406">Ion transport</keyword>